<keyword evidence="9" id="KW-0812">Transmembrane</keyword>
<dbReference type="PANTHER" id="PTHR10120">
    <property type="entry name" value="CAAX PRENYL PROTEASE 1"/>
    <property type="match status" value="1"/>
</dbReference>
<comment type="function">
    <text evidence="9">Proteolytically removes the C-terminal three residues of farnesylated proteins.</text>
</comment>
<comment type="catalytic activity">
    <reaction evidence="6 9">
        <text>Hydrolyzes the peptide bond -P2-(S-farnesyl or geranylgeranyl)C-P1'-P2'-P3'-COOH where P1' and P2' are amino acids with aliphatic side chains and P3' is any C-terminal residue.</text>
        <dbReference type="EC" id="3.4.24.84"/>
    </reaction>
</comment>
<reference evidence="13" key="1">
    <citation type="submission" date="2013-02" db="EMBL/GenBank/DDBJ databases">
        <authorList>
            <person name="Hughes D."/>
        </authorList>
    </citation>
    <scope>NUCLEOTIDE SEQUENCE</scope>
    <source>
        <strain>Durham</strain>
        <strain evidence="13">NC isolate 2 -- Noor lab</strain>
    </source>
</reference>
<dbReference type="AlphaFoldDB" id="T1GG02"/>
<dbReference type="Pfam" id="PF01435">
    <property type="entry name" value="Peptidase_M48"/>
    <property type="match status" value="1"/>
</dbReference>
<dbReference type="InterPro" id="IPR001915">
    <property type="entry name" value="Peptidase_M48"/>
</dbReference>
<dbReference type="InterPro" id="IPR032456">
    <property type="entry name" value="Peptidase_M48_N"/>
</dbReference>
<evidence type="ECO:0000256" key="8">
    <source>
        <dbReference type="PIRSR" id="PIRSR627057-2"/>
    </source>
</evidence>
<protein>
    <recommendedName>
        <fullName evidence="9">CAAX prenyl protease</fullName>
        <ecNumber evidence="9">3.4.24.84</ecNumber>
    </recommendedName>
</protein>
<dbReference type="GO" id="GO:0004222">
    <property type="term" value="F:metalloendopeptidase activity"/>
    <property type="evidence" value="ECO:0007669"/>
    <property type="project" value="UniProtKB-UniRule"/>
</dbReference>
<dbReference type="STRING" id="36166.T1GG02"/>
<evidence type="ECO:0000256" key="4">
    <source>
        <dbReference type="ARBA" id="ARBA00022833"/>
    </source>
</evidence>
<keyword evidence="5 9" id="KW-0482">Metalloprotease</keyword>
<feature type="binding site" evidence="8">
    <location>
        <position position="307"/>
    </location>
    <ligand>
        <name>Zn(2+)</name>
        <dbReference type="ChEBI" id="CHEBI:29105"/>
        <note>catalytic</note>
    </ligand>
</feature>
<sequence>MDIIVSTIEMYLGYIGYVWAKSEQLAGYLGYTPDHEIIVSCVFMFLNSCIGIVKDIPFKVYHTFVLEERHGFNKQTIGFFIKDQIKAFVVMQVLMIPIVSAIIYIVQHGGEHFFLWLWLFCGIVGLALMTIYPAVMLRCSTNGPLRKSIEDLAASLKFPLTKLLVVEGSKRSAHSNAYFYGLWKSKRIVLFDTLLLNKGKKEEEIENKEDIGKGCTDEEVLAVLGHELGHWKLGHVNKNIIIMQANLLFNFLIFSYLFKFDAFYLALGLPKGKKPILVGLLVILTYVLAAYNVVVHYLMTVLSRKFEYQADAFAKNLGFADKLKDSLIKLNIDNLGFPYYDKFYSAWHHSHPTLLQRIEALKDSKKSKNGEKY</sequence>
<keyword evidence="9" id="KW-0256">Endoplasmic reticulum</keyword>
<evidence type="ECO:0000259" key="11">
    <source>
        <dbReference type="Pfam" id="PF16491"/>
    </source>
</evidence>
<comment type="cofactor">
    <cofactor evidence="8 9">
        <name>Zn(2+)</name>
        <dbReference type="ChEBI" id="CHEBI:29105"/>
    </cofactor>
    <text evidence="8 9">Binds 1 zinc ion per subunit.</text>
</comment>
<dbReference type="EnsemblMetazoa" id="MESCA002305-RA">
    <property type="protein sequence ID" value="MESCA002305-PA"/>
    <property type="gene ID" value="MESCA002305"/>
</dbReference>
<keyword evidence="9" id="KW-0472">Membrane</keyword>
<feature type="active site" evidence="7">
    <location>
        <position position="227"/>
    </location>
</feature>
<keyword evidence="4 8" id="KW-0862">Zinc</keyword>
<evidence type="ECO:0000256" key="9">
    <source>
        <dbReference type="RuleBase" id="RU366005"/>
    </source>
</evidence>
<evidence type="ECO:0000313" key="12">
    <source>
        <dbReference type="EnsemblMetazoa" id="MESCA002305-PA"/>
    </source>
</evidence>
<comment type="caution">
    <text evidence="9">Lacks conserved residue(s) required for the propagation of feature annotation.</text>
</comment>
<dbReference type="GO" id="GO:0005789">
    <property type="term" value="C:endoplasmic reticulum membrane"/>
    <property type="evidence" value="ECO:0007669"/>
    <property type="project" value="UniProtKB-SubCell"/>
</dbReference>
<dbReference type="CDD" id="cd07343">
    <property type="entry name" value="M48A_Zmpste24p_like"/>
    <property type="match status" value="1"/>
</dbReference>
<comment type="subcellular location">
    <subcellularLocation>
        <location evidence="9">Endoplasmic reticulum membrane</location>
        <topology evidence="9">Multi-pass membrane protein</topology>
    </subcellularLocation>
</comment>
<evidence type="ECO:0000313" key="13">
    <source>
        <dbReference type="Proteomes" id="UP000015102"/>
    </source>
</evidence>
<feature type="binding site" evidence="8">
    <location>
        <position position="230"/>
    </location>
    <ligand>
        <name>Zn(2+)</name>
        <dbReference type="ChEBI" id="CHEBI:29105"/>
        <note>catalytic</note>
    </ligand>
</feature>
<keyword evidence="9" id="KW-1133">Transmembrane helix</keyword>
<comment type="similarity">
    <text evidence="9">Belongs to the peptidase M48A family.</text>
</comment>
<dbReference type="EC" id="3.4.24.84" evidence="9"/>
<evidence type="ECO:0000256" key="7">
    <source>
        <dbReference type="PIRSR" id="PIRSR627057-1"/>
    </source>
</evidence>
<feature type="transmembrane region" description="Helical" evidence="9">
    <location>
        <begin position="278"/>
        <end position="299"/>
    </location>
</feature>
<dbReference type="GO" id="GO:0071586">
    <property type="term" value="P:CAAX-box protein processing"/>
    <property type="evidence" value="ECO:0007669"/>
    <property type="project" value="UniProtKB-UniRule"/>
</dbReference>
<feature type="binding site" evidence="8">
    <location>
        <position position="226"/>
    </location>
    <ligand>
        <name>Zn(2+)</name>
        <dbReference type="ChEBI" id="CHEBI:29105"/>
        <note>catalytic</note>
    </ligand>
</feature>
<dbReference type="Gene3D" id="3.30.2010.10">
    <property type="entry name" value="Metalloproteases ('zincins'), catalytic domain"/>
    <property type="match status" value="1"/>
</dbReference>
<evidence type="ECO:0000256" key="5">
    <source>
        <dbReference type="ARBA" id="ARBA00023049"/>
    </source>
</evidence>
<evidence type="ECO:0000259" key="10">
    <source>
        <dbReference type="Pfam" id="PF01435"/>
    </source>
</evidence>
<dbReference type="GO" id="GO:0046872">
    <property type="term" value="F:metal ion binding"/>
    <property type="evidence" value="ECO:0007669"/>
    <property type="project" value="UniProtKB-UniRule"/>
</dbReference>
<dbReference type="Proteomes" id="UP000015102">
    <property type="component" value="Unassembled WGS sequence"/>
</dbReference>
<feature type="transmembrane region" description="Helical" evidence="9">
    <location>
        <begin position="113"/>
        <end position="137"/>
    </location>
</feature>
<accession>T1GG02</accession>
<organism evidence="12 13">
    <name type="scientific">Megaselia scalaris</name>
    <name type="common">Humpbacked fly</name>
    <name type="synonym">Phora scalaris</name>
    <dbReference type="NCBI Taxonomy" id="36166"/>
    <lineage>
        <taxon>Eukaryota</taxon>
        <taxon>Metazoa</taxon>
        <taxon>Ecdysozoa</taxon>
        <taxon>Arthropoda</taxon>
        <taxon>Hexapoda</taxon>
        <taxon>Insecta</taxon>
        <taxon>Pterygota</taxon>
        <taxon>Neoptera</taxon>
        <taxon>Endopterygota</taxon>
        <taxon>Diptera</taxon>
        <taxon>Brachycera</taxon>
        <taxon>Muscomorpha</taxon>
        <taxon>Platypezoidea</taxon>
        <taxon>Phoridae</taxon>
        <taxon>Megaseliini</taxon>
        <taxon>Megaselia</taxon>
    </lineage>
</organism>
<feature type="active site" description="Proton donor" evidence="7">
    <location>
        <position position="311"/>
    </location>
</feature>
<keyword evidence="3 9" id="KW-0378">Hydrolase</keyword>
<evidence type="ECO:0000256" key="3">
    <source>
        <dbReference type="ARBA" id="ARBA00022801"/>
    </source>
</evidence>
<feature type="domain" description="Peptidase M48" evidence="10">
    <location>
        <begin position="142"/>
        <end position="363"/>
    </location>
</feature>
<feature type="transmembrane region" description="Helical" evidence="9">
    <location>
        <begin position="240"/>
        <end position="258"/>
    </location>
</feature>
<evidence type="ECO:0000256" key="1">
    <source>
        <dbReference type="ARBA" id="ARBA00022670"/>
    </source>
</evidence>
<proteinExistence type="inferred from homology"/>
<evidence type="ECO:0000256" key="2">
    <source>
        <dbReference type="ARBA" id="ARBA00022723"/>
    </source>
</evidence>
<dbReference type="InterPro" id="IPR027057">
    <property type="entry name" value="CAXX_Prtase_1"/>
</dbReference>
<dbReference type="EMBL" id="CAQQ02187331">
    <property type="status" value="NOT_ANNOTATED_CDS"/>
    <property type="molecule type" value="Genomic_DNA"/>
</dbReference>
<feature type="domain" description="CAAX prenyl protease 1 N-terminal" evidence="11">
    <location>
        <begin position="2"/>
        <end position="136"/>
    </location>
</feature>
<evidence type="ECO:0000256" key="6">
    <source>
        <dbReference type="ARBA" id="ARBA00044456"/>
    </source>
</evidence>
<name>T1GG02_MEGSC</name>
<keyword evidence="2 8" id="KW-0479">Metal-binding</keyword>
<dbReference type="HOGENOM" id="CLU_025947_3_0_1"/>
<dbReference type="OMA" id="FVIEEKF"/>
<keyword evidence="13" id="KW-1185">Reference proteome</keyword>
<keyword evidence="1 9" id="KW-0645">Protease</keyword>
<dbReference type="Pfam" id="PF16491">
    <property type="entry name" value="Peptidase_M48_N"/>
    <property type="match status" value="1"/>
</dbReference>
<reference evidence="12" key="2">
    <citation type="submission" date="2015-06" db="UniProtKB">
        <authorList>
            <consortium name="EnsemblMetazoa"/>
        </authorList>
    </citation>
    <scope>IDENTIFICATION</scope>
</reference>
<feature type="transmembrane region" description="Helical" evidence="9">
    <location>
        <begin position="87"/>
        <end position="107"/>
    </location>
</feature>